<dbReference type="RefSeq" id="WP_307631693.1">
    <property type="nucleotide sequence ID" value="NZ_JAPHEH010000001.1"/>
</dbReference>
<gene>
    <name evidence="2" type="ORF">OLX77_00885</name>
</gene>
<organism evidence="2 3">
    <name type="scientific">Thiovibrio frasassiensis</name>
    <dbReference type="NCBI Taxonomy" id="2984131"/>
    <lineage>
        <taxon>Bacteria</taxon>
        <taxon>Pseudomonadati</taxon>
        <taxon>Thermodesulfobacteriota</taxon>
        <taxon>Desulfobulbia</taxon>
        <taxon>Desulfobulbales</taxon>
        <taxon>Thiovibrionaceae</taxon>
        <taxon>Thiovibrio</taxon>
    </lineage>
</organism>
<dbReference type="InterPro" id="IPR005586">
    <property type="entry name" value="ABC_trans_aux"/>
</dbReference>
<name>A0A9X4RNZ5_9BACT</name>
<dbReference type="Pfam" id="PF03886">
    <property type="entry name" value="ABC_trans_aux"/>
    <property type="match status" value="1"/>
</dbReference>
<evidence type="ECO:0000313" key="2">
    <source>
        <dbReference type="EMBL" id="MDG4474712.1"/>
    </source>
</evidence>
<dbReference type="PROSITE" id="PS51257">
    <property type="entry name" value="PROKAR_LIPOPROTEIN"/>
    <property type="match status" value="1"/>
</dbReference>
<dbReference type="EMBL" id="JAPHEH010000001">
    <property type="protein sequence ID" value="MDG4474712.1"/>
    <property type="molecule type" value="Genomic_DNA"/>
</dbReference>
<sequence length="206" mass="22520">MKNRSGKWQGSWLLLLVGGLLLVAGCARTAAVSYYQLSSLEVSSTGKNADATGKLVLGIGPVQLPEYLARPQIVTRLTTQRLQLADNHRWAEPLSENIPRVLGENLSLLLVTDRILLHPWPAGRATDYRLLVEVLHFENESDGAARLVVRWAVKGRDGGIVLEERKSSYLIPAASQGREGQVAALSEALASFCREIAQEMKPVLGK</sequence>
<reference evidence="2" key="2">
    <citation type="submission" date="2022-10" db="EMBL/GenBank/DDBJ databases">
        <authorList>
            <person name="Aronson H.S."/>
        </authorList>
    </citation>
    <scope>NUCLEOTIDE SEQUENCE</scope>
    <source>
        <strain evidence="2">RS19-109</strain>
    </source>
</reference>
<proteinExistence type="predicted"/>
<evidence type="ECO:0000259" key="1">
    <source>
        <dbReference type="Pfam" id="PF03886"/>
    </source>
</evidence>
<keyword evidence="3" id="KW-1185">Reference proteome</keyword>
<dbReference type="AlphaFoldDB" id="A0A9X4RNZ5"/>
<comment type="caution">
    <text evidence="2">The sequence shown here is derived from an EMBL/GenBank/DDBJ whole genome shotgun (WGS) entry which is preliminary data.</text>
</comment>
<accession>A0A9X4RNZ5</accession>
<dbReference type="Proteomes" id="UP001154240">
    <property type="component" value="Unassembled WGS sequence"/>
</dbReference>
<dbReference type="SUPFAM" id="SSF159594">
    <property type="entry name" value="XCC0632-like"/>
    <property type="match status" value="1"/>
</dbReference>
<reference evidence="2" key="1">
    <citation type="journal article" date="2022" name="bioRxiv">
        <title>Thiovibrio frasassiensisgen. nov., sp. nov., an autotrophic, elemental sulfur disproportionating bacterium isolated from sulfidic karst sediment, and proposal of Thiovibrionaceae fam. nov.</title>
        <authorList>
            <person name="Aronson H."/>
            <person name="Thomas C."/>
            <person name="Bhattacharyya M."/>
            <person name="Eckstein S."/>
            <person name="Jensen S."/>
            <person name="Barco R."/>
            <person name="Macalady J."/>
            <person name="Amend J."/>
        </authorList>
    </citation>
    <scope>NUCLEOTIDE SEQUENCE</scope>
    <source>
        <strain evidence="2">RS19-109</strain>
    </source>
</reference>
<protein>
    <submittedName>
        <fullName evidence="2">PqiC family protein</fullName>
    </submittedName>
</protein>
<feature type="domain" description="ABC-type transport auxiliary lipoprotein component" evidence="1">
    <location>
        <begin position="35"/>
        <end position="197"/>
    </location>
</feature>
<evidence type="ECO:0000313" key="3">
    <source>
        <dbReference type="Proteomes" id="UP001154240"/>
    </source>
</evidence>
<dbReference type="Gene3D" id="3.40.50.10610">
    <property type="entry name" value="ABC-type transport auxiliary lipoprotein component"/>
    <property type="match status" value="1"/>
</dbReference>